<reference evidence="1" key="1">
    <citation type="journal article" date="2022" name="bioRxiv">
        <title>Genomics of Preaxostyla Flagellates Illuminates Evolutionary Transitions and the Path Towards Mitochondrial Loss.</title>
        <authorList>
            <person name="Novak L.V.F."/>
            <person name="Treitli S.C."/>
            <person name="Pyrih J."/>
            <person name="Halakuc P."/>
            <person name="Pipaliya S.V."/>
            <person name="Vacek V."/>
            <person name="Brzon O."/>
            <person name="Soukal P."/>
            <person name="Eme L."/>
            <person name="Dacks J.B."/>
            <person name="Karnkowska A."/>
            <person name="Elias M."/>
            <person name="Hampl V."/>
        </authorList>
    </citation>
    <scope>NUCLEOTIDE SEQUENCE</scope>
    <source>
        <strain evidence="1">RCP-MX</strain>
    </source>
</reference>
<proteinExistence type="predicted"/>
<organism evidence="1 2">
    <name type="scientific">Paratrimastix pyriformis</name>
    <dbReference type="NCBI Taxonomy" id="342808"/>
    <lineage>
        <taxon>Eukaryota</taxon>
        <taxon>Metamonada</taxon>
        <taxon>Preaxostyla</taxon>
        <taxon>Paratrimastigidae</taxon>
        <taxon>Paratrimastix</taxon>
    </lineage>
</organism>
<dbReference type="EMBL" id="JAPMOS010000130">
    <property type="protein sequence ID" value="KAJ4454865.1"/>
    <property type="molecule type" value="Genomic_DNA"/>
</dbReference>
<gene>
    <name evidence="1" type="ORF">PAPYR_10313</name>
</gene>
<dbReference type="Proteomes" id="UP001141327">
    <property type="component" value="Unassembled WGS sequence"/>
</dbReference>
<evidence type="ECO:0000313" key="1">
    <source>
        <dbReference type="EMBL" id="KAJ4454865.1"/>
    </source>
</evidence>
<sequence>MDTIKDAEAVQQKETPAYDVLSPLTYLPADLLLMIVEASDDDFQLLAYLLLLGLSSHPHEDSWDSPPAQVRRRSRSCGFRWHCSGRHLAAIVGPCTHLSTLSFTKRANVFSDTDDDSWVDVTFAGHTQLATLDVLVSVPLALALPRILEHLTGLELTLDTNILQLDLTSLLACAPPSLRTLRLPSALPDLSLDDLGDLSLAGSLTQLDAPNVFCGGSESLGRFARLERLHLGPCAAGVAFLGPVAGRLTHLTLSTQFDSLLMAELASVGLCRLVALSLHLRSWGCRYRERFEATLDAMLLDWLEELDLSLGLFRMPTIVSTRLRILRLTSRLDSCITLIVDCPALEVLVLSEECPKVVLRCPRIRSMSRGDKPVSWLNNWDASLQTPDLQRVLGQGTLTRLNVHVLASAFPLRLPDQLRHLVVNVVGYEGPLRVDGAASLLTLSMYARPGHDADVVLGFIDSPRKDGVVERASPVRLDPDSLIDFLAHPGAARLRRVVLPMFKAWCLGEGDADRLAEALSALPRLTDLVLQKLPGPSFSLTCPQLRRLTIRERPRATYALVLDCPRLEACWIPSHRELVKFLPGTTPCLSYTGKYR</sequence>
<keyword evidence="2" id="KW-1185">Reference proteome</keyword>
<accession>A0ABQ8UBW8</accession>
<name>A0ABQ8UBW8_9EUKA</name>
<protein>
    <submittedName>
        <fullName evidence="1">Uncharacterized protein</fullName>
    </submittedName>
</protein>
<dbReference type="SUPFAM" id="SSF52058">
    <property type="entry name" value="L domain-like"/>
    <property type="match status" value="1"/>
</dbReference>
<evidence type="ECO:0000313" key="2">
    <source>
        <dbReference type="Proteomes" id="UP001141327"/>
    </source>
</evidence>
<comment type="caution">
    <text evidence="1">The sequence shown here is derived from an EMBL/GenBank/DDBJ whole genome shotgun (WGS) entry which is preliminary data.</text>
</comment>